<dbReference type="PANTHER" id="PTHR23517:SF2">
    <property type="entry name" value="MULTIDRUG RESISTANCE PROTEIN MDTH"/>
    <property type="match status" value="1"/>
</dbReference>
<comment type="caution">
    <text evidence="9">The sequence shown here is derived from an EMBL/GenBank/DDBJ whole genome shotgun (WGS) entry which is preliminary data.</text>
</comment>
<dbReference type="InterPro" id="IPR011701">
    <property type="entry name" value="MFS"/>
</dbReference>
<dbReference type="CDD" id="cd17472">
    <property type="entry name" value="MFS_YajR_like"/>
    <property type="match status" value="1"/>
</dbReference>
<feature type="transmembrane region" description="Helical" evidence="7">
    <location>
        <begin position="242"/>
        <end position="261"/>
    </location>
</feature>
<dbReference type="PANTHER" id="PTHR23517">
    <property type="entry name" value="RESISTANCE PROTEIN MDTM, PUTATIVE-RELATED-RELATED"/>
    <property type="match status" value="1"/>
</dbReference>
<dbReference type="Proteomes" id="UP000703590">
    <property type="component" value="Unassembled WGS sequence"/>
</dbReference>
<protein>
    <submittedName>
        <fullName evidence="9">MFS transporter</fullName>
    </submittedName>
</protein>
<feature type="transmembrane region" description="Helical" evidence="7">
    <location>
        <begin position="39"/>
        <end position="58"/>
    </location>
</feature>
<dbReference type="InterPro" id="IPR001958">
    <property type="entry name" value="Tet-R_TetA/multi-R_MdtG-like"/>
</dbReference>
<dbReference type="PRINTS" id="PR01035">
    <property type="entry name" value="TCRTETA"/>
</dbReference>
<accession>A0ABS2WTH9</accession>
<dbReference type="PROSITE" id="PS50850">
    <property type="entry name" value="MFS"/>
    <property type="match status" value="1"/>
</dbReference>
<evidence type="ECO:0000256" key="2">
    <source>
        <dbReference type="ARBA" id="ARBA00022448"/>
    </source>
</evidence>
<gene>
    <name evidence="9" type="ORF">JWV37_09275</name>
</gene>
<evidence type="ECO:0000256" key="5">
    <source>
        <dbReference type="ARBA" id="ARBA00022989"/>
    </source>
</evidence>
<feature type="transmembrane region" description="Helical" evidence="7">
    <location>
        <begin position="291"/>
        <end position="308"/>
    </location>
</feature>
<evidence type="ECO:0000256" key="3">
    <source>
        <dbReference type="ARBA" id="ARBA00022475"/>
    </source>
</evidence>
<proteinExistence type="predicted"/>
<dbReference type="EMBL" id="JAFHKK010000020">
    <property type="protein sequence ID" value="MBN2964969.1"/>
    <property type="molecule type" value="Genomic_DNA"/>
</dbReference>
<reference evidence="9 10" key="2">
    <citation type="submission" date="2021-02" db="EMBL/GenBank/DDBJ databases">
        <title>Sulfurospirillum tamanensis sp. nov.</title>
        <authorList>
            <person name="Frolova A."/>
            <person name="Merkel A."/>
            <person name="Slobodkin A."/>
        </authorList>
    </citation>
    <scope>NUCLEOTIDE SEQUENCE [LARGE SCALE GENOMIC DNA]</scope>
    <source>
        <strain evidence="9 10">T05b</strain>
    </source>
</reference>
<name>A0ABS2WTH9_9BACT</name>
<keyword evidence="10" id="KW-1185">Reference proteome</keyword>
<evidence type="ECO:0000313" key="9">
    <source>
        <dbReference type="EMBL" id="MBN2964969.1"/>
    </source>
</evidence>
<feature type="transmembrane region" description="Helical" evidence="7">
    <location>
        <begin position="268"/>
        <end position="285"/>
    </location>
</feature>
<evidence type="ECO:0000256" key="1">
    <source>
        <dbReference type="ARBA" id="ARBA00004651"/>
    </source>
</evidence>
<evidence type="ECO:0000256" key="6">
    <source>
        <dbReference type="ARBA" id="ARBA00023136"/>
    </source>
</evidence>
<feature type="transmembrane region" description="Helical" evidence="7">
    <location>
        <begin position="12"/>
        <end position="33"/>
    </location>
</feature>
<organism evidence="9 10">
    <name type="scientific">Sulfurospirillum tamanense</name>
    <dbReference type="NCBI Taxonomy" id="2813362"/>
    <lineage>
        <taxon>Bacteria</taxon>
        <taxon>Pseudomonadati</taxon>
        <taxon>Campylobacterota</taxon>
        <taxon>Epsilonproteobacteria</taxon>
        <taxon>Campylobacterales</taxon>
        <taxon>Sulfurospirillaceae</taxon>
        <taxon>Sulfurospirillum</taxon>
    </lineage>
</organism>
<dbReference type="Gene3D" id="1.20.1250.20">
    <property type="entry name" value="MFS general substrate transporter like domains"/>
    <property type="match status" value="1"/>
</dbReference>
<evidence type="ECO:0000259" key="8">
    <source>
        <dbReference type="PROSITE" id="PS50850"/>
    </source>
</evidence>
<comment type="subcellular location">
    <subcellularLocation>
        <location evidence="1">Cell membrane</location>
        <topology evidence="1">Multi-pass membrane protein</topology>
    </subcellularLocation>
</comment>
<feature type="transmembrane region" description="Helical" evidence="7">
    <location>
        <begin position="127"/>
        <end position="146"/>
    </location>
</feature>
<dbReference type="RefSeq" id="WP_205459517.1">
    <property type="nucleotide sequence ID" value="NZ_JAFHKK010000020.1"/>
</dbReference>
<reference evidence="9 10" key="3">
    <citation type="submission" date="2021-02" db="EMBL/GenBank/DDBJ databases">
        <authorList>
            <person name="Merkel A.Y."/>
        </authorList>
    </citation>
    <scope>NUCLEOTIDE SEQUENCE [LARGE SCALE GENOMIC DNA]</scope>
    <source>
        <strain evidence="9 10">T05b</strain>
    </source>
</reference>
<feature type="transmembrane region" description="Helical" evidence="7">
    <location>
        <begin position="70"/>
        <end position="90"/>
    </location>
</feature>
<keyword evidence="6 7" id="KW-0472">Membrane</keyword>
<feature type="transmembrane region" description="Helical" evidence="7">
    <location>
        <begin position="152"/>
        <end position="174"/>
    </location>
</feature>
<evidence type="ECO:0000256" key="4">
    <source>
        <dbReference type="ARBA" id="ARBA00022692"/>
    </source>
</evidence>
<dbReference type="InterPro" id="IPR050171">
    <property type="entry name" value="MFS_Transporters"/>
</dbReference>
<feature type="domain" description="Major facilitator superfamily (MFS) profile" evidence="8">
    <location>
        <begin position="4"/>
        <end position="384"/>
    </location>
</feature>
<dbReference type="InterPro" id="IPR020846">
    <property type="entry name" value="MFS_dom"/>
</dbReference>
<keyword evidence="5 7" id="KW-1133">Transmembrane helix</keyword>
<keyword evidence="3" id="KW-1003">Cell membrane</keyword>
<dbReference type="SUPFAM" id="SSF103473">
    <property type="entry name" value="MFS general substrate transporter"/>
    <property type="match status" value="1"/>
</dbReference>
<feature type="transmembrane region" description="Helical" evidence="7">
    <location>
        <begin position="358"/>
        <end position="377"/>
    </location>
</feature>
<sequence length="439" mass="47102">MLRTVAPLSAIIALRFLGLFIVLPVLSVYALELPGANEWLVGITLGGYALTQMVLQVPFGMLSDKIGRKVTIAIGLVILIIGSLVCAAATDIYMLMFGRFLQGAGAIGAVGAALVSDLVKEEMRSRAMAVMGGSIALSFAFSMGLGPVLGGLYGVGVLFLLTAACGVLAIIVLFTKVPNPPRITHAYELDESDMPKLMNNYALLKMNLTNFLQKGLMTLAFLVIPLMMVGEFGVEKAALWKVYLPALLLGVLAMGASAVYGEKKQQSKAMLILGVVLFGASYLIMGNAQSAWGFIVGVAVFFVGFNIHEPLMQSLASKYARVHQKGTALGVFNSFGHLGTFLGGALGGWLYLHLGLEGISWIVVAVCVAWVGLLFTLTNPHQTKNLYLPFADIALANRPKLAQLEGVVEWYQNETEALLIVKYDAKMVEEARIVELLKP</sequence>
<reference evidence="10" key="1">
    <citation type="submission" date="2021-02" db="EMBL/GenBank/DDBJ databases">
        <title>Sulfurospirillum tamanensis sp. nov.</title>
        <authorList>
            <person name="Merkel A.Y."/>
        </authorList>
    </citation>
    <scope>NUCLEOTIDE SEQUENCE [LARGE SCALE GENOMIC DNA]</scope>
    <source>
        <strain evidence="10">T05b</strain>
    </source>
</reference>
<feature type="transmembrane region" description="Helical" evidence="7">
    <location>
        <begin position="211"/>
        <end position="230"/>
    </location>
</feature>
<keyword evidence="2" id="KW-0813">Transport</keyword>
<dbReference type="InterPro" id="IPR036259">
    <property type="entry name" value="MFS_trans_sf"/>
</dbReference>
<evidence type="ECO:0000256" key="7">
    <source>
        <dbReference type="SAM" id="Phobius"/>
    </source>
</evidence>
<feature type="transmembrane region" description="Helical" evidence="7">
    <location>
        <begin position="96"/>
        <end position="115"/>
    </location>
</feature>
<evidence type="ECO:0000313" key="10">
    <source>
        <dbReference type="Proteomes" id="UP000703590"/>
    </source>
</evidence>
<dbReference type="Pfam" id="PF07690">
    <property type="entry name" value="MFS_1"/>
    <property type="match status" value="1"/>
</dbReference>
<feature type="transmembrane region" description="Helical" evidence="7">
    <location>
        <begin position="329"/>
        <end position="352"/>
    </location>
</feature>
<keyword evidence="4 7" id="KW-0812">Transmembrane</keyword>